<accession>A0A9E8S8E6</accession>
<dbReference type="KEGG" id="mdb:OVN18_07185"/>
<organism evidence="1 2">
    <name type="scientific">Microcella daejeonensis</name>
    <dbReference type="NCBI Taxonomy" id="2994971"/>
    <lineage>
        <taxon>Bacteria</taxon>
        <taxon>Bacillati</taxon>
        <taxon>Actinomycetota</taxon>
        <taxon>Actinomycetes</taxon>
        <taxon>Micrococcales</taxon>
        <taxon>Microbacteriaceae</taxon>
        <taxon>Microcella</taxon>
    </lineage>
</organism>
<evidence type="ECO:0000313" key="2">
    <source>
        <dbReference type="Proteomes" id="UP001164706"/>
    </source>
</evidence>
<sequence>MSSERREPQAAAAAVGPAPDERLPAVLEFERRWWGAADGRKESRIRAEFGWSAARYYQVLNALLDTDAALRYDPVLVSRLREVRTERAEVRRTRRPGAAGAA</sequence>
<protein>
    <submittedName>
        <fullName evidence="1">DUF3263 domain-containing protein</fullName>
    </submittedName>
</protein>
<evidence type="ECO:0000313" key="1">
    <source>
        <dbReference type="EMBL" id="WAB80361.1"/>
    </source>
</evidence>
<gene>
    <name evidence="1" type="ORF">OVN18_07185</name>
</gene>
<dbReference type="Pfam" id="PF11662">
    <property type="entry name" value="DUF3263"/>
    <property type="match status" value="1"/>
</dbReference>
<dbReference type="Proteomes" id="UP001164706">
    <property type="component" value="Chromosome"/>
</dbReference>
<reference evidence="1" key="1">
    <citation type="submission" date="2022-11" db="EMBL/GenBank/DDBJ databases">
        <title>Description of Microcella daejonensis nov. sp, isolated from riverside soil.</title>
        <authorList>
            <person name="Molina K.M."/>
            <person name="Kim S.B."/>
        </authorList>
    </citation>
    <scope>NUCLEOTIDE SEQUENCE</scope>
    <source>
        <strain evidence="1">MMS21-STM12</strain>
    </source>
</reference>
<dbReference type="InterPro" id="IPR021678">
    <property type="entry name" value="DUF3263"/>
</dbReference>
<dbReference type="RefSeq" id="WP_267780035.1">
    <property type="nucleotide sequence ID" value="NZ_CP113089.1"/>
</dbReference>
<keyword evidence="2" id="KW-1185">Reference proteome</keyword>
<dbReference type="AlphaFoldDB" id="A0A9E8S8E6"/>
<proteinExistence type="predicted"/>
<name>A0A9E8S8E6_9MICO</name>
<dbReference type="EMBL" id="CP113089">
    <property type="protein sequence ID" value="WAB80361.1"/>
    <property type="molecule type" value="Genomic_DNA"/>
</dbReference>